<comment type="similarity">
    <text evidence="4">Belongs to the ELP4 family.</text>
</comment>
<dbReference type="STRING" id="675824.A0A1E3Q2V6"/>
<evidence type="ECO:0000256" key="1">
    <source>
        <dbReference type="ARBA" id="ARBA00004123"/>
    </source>
</evidence>
<evidence type="ECO:0000256" key="6">
    <source>
        <dbReference type="ARBA" id="ARBA00022490"/>
    </source>
</evidence>
<protein>
    <recommendedName>
        <fullName evidence="5">Elongator complex protein 4</fullName>
    </recommendedName>
</protein>
<dbReference type="CDD" id="cd19494">
    <property type="entry name" value="Elp4"/>
    <property type="match status" value="1"/>
</dbReference>
<feature type="region of interest" description="Disordered" evidence="9">
    <location>
        <begin position="1"/>
        <end position="45"/>
    </location>
</feature>
<dbReference type="InterPro" id="IPR027417">
    <property type="entry name" value="P-loop_NTPase"/>
</dbReference>
<dbReference type="EMBL" id="KV454298">
    <property type="protein sequence ID" value="ODQ71357.1"/>
    <property type="molecule type" value="Genomic_DNA"/>
</dbReference>
<dbReference type="OrthoDB" id="289162at2759"/>
<evidence type="ECO:0000313" key="11">
    <source>
        <dbReference type="Proteomes" id="UP000094385"/>
    </source>
</evidence>
<dbReference type="Gene3D" id="3.40.50.300">
    <property type="entry name" value="P-loop containing nucleotide triphosphate hydrolases"/>
    <property type="match status" value="1"/>
</dbReference>
<name>A0A1E3Q2V6_LIPST</name>
<comment type="pathway">
    <text evidence="3">tRNA modification; 5-methoxycarbonylmethyl-2-thiouridine-tRNA biosynthesis.</text>
</comment>
<keyword evidence="7" id="KW-0819">tRNA processing</keyword>
<dbReference type="Proteomes" id="UP000094385">
    <property type="component" value="Unassembled WGS sequence"/>
</dbReference>
<keyword evidence="6" id="KW-0963">Cytoplasm</keyword>
<dbReference type="GO" id="GO:0002098">
    <property type="term" value="P:tRNA wobble uridine modification"/>
    <property type="evidence" value="ECO:0007669"/>
    <property type="project" value="InterPro"/>
</dbReference>
<dbReference type="GO" id="GO:0033588">
    <property type="term" value="C:elongator holoenzyme complex"/>
    <property type="evidence" value="ECO:0007669"/>
    <property type="project" value="InterPro"/>
</dbReference>
<feature type="compositionally biased region" description="Polar residues" evidence="9">
    <location>
        <begin position="32"/>
        <end position="45"/>
    </location>
</feature>
<evidence type="ECO:0000256" key="2">
    <source>
        <dbReference type="ARBA" id="ARBA00004496"/>
    </source>
</evidence>
<feature type="compositionally biased region" description="Low complexity" evidence="9">
    <location>
        <begin position="8"/>
        <end position="30"/>
    </location>
</feature>
<dbReference type="AlphaFoldDB" id="A0A1E3Q2V6"/>
<evidence type="ECO:0000313" key="10">
    <source>
        <dbReference type="EMBL" id="ODQ71357.1"/>
    </source>
</evidence>
<sequence>MSFRKRNTPITSNRTPPTSSPSPSALTKSPRCPQQSKFSRPSTLLPSYLTHSTGTASLDKLLMHGGQPLGTSLLVIEDAATDFASVIARCYASQGVANSDVVVAVGAGARWGVELPAPVEGNKADRTAIAVQPDRGRETKDLKIAWRYRNAVSSVTHSQDSEDALYCRTWNITTRLLPPPVLQYIEPTSYSSIISQLSTIVASSNPQKIIRVVLPNFLSPTVYNPATSFVPAEVLKFLMSLRALLRVYQSQLSVLITISSGLFDEPGSGNSVLLPWIENAVDGVMKIIPTPPPGTGDGDSANKYQGFIDILKVPIVSERGGMFVRKMDYAFKVGRSGVKIEKWGIPVMIDEKADEKKKDELEF</sequence>
<dbReference type="GO" id="GO:0005737">
    <property type="term" value="C:cytoplasm"/>
    <property type="evidence" value="ECO:0007669"/>
    <property type="project" value="UniProtKB-SubCell"/>
</dbReference>
<accession>A0A1E3Q2V6</accession>
<organism evidence="10 11">
    <name type="scientific">Lipomyces starkeyi NRRL Y-11557</name>
    <dbReference type="NCBI Taxonomy" id="675824"/>
    <lineage>
        <taxon>Eukaryota</taxon>
        <taxon>Fungi</taxon>
        <taxon>Dikarya</taxon>
        <taxon>Ascomycota</taxon>
        <taxon>Saccharomycotina</taxon>
        <taxon>Lipomycetes</taxon>
        <taxon>Lipomycetales</taxon>
        <taxon>Lipomycetaceae</taxon>
        <taxon>Lipomyces</taxon>
    </lineage>
</organism>
<dbReference type="Pfam" id="PF05625">
    <property type="entry name" value="PAXNEB"/>
    <property type="match status" value="1"/>
</dbReference>
<dbReference type="PANTHER" id="PTHR12896:SF1">
    <property type="entry name" value="ELONGATOR COMPLEX PROTEIN 4"/>
    <property type="match status" value="1"/>
</dbReference>
<gene>
    <name evidence="10" type="ORF">LIPSTDRAFT_5362</name>
</gene>
<comment type="subcellular location">
    <subcellularLocation>
        <location evidence="2">Cytoplasm</location>
    </subcellularLocation>
    <subcellularLocation>
        <location evidence="1">Nucleus</location>
    </subcellularLocation>
</comment>
<keyword evidence="11" id="KW-1185">Reference proteome</keyword>
<evidence type="ECO:0000256" key="8">
    <source>
        <dbReference type="ARBA" id="ARBA00023242"/>
    </source>
</evidence>
<keyword evidence="8" id="KW-0539">Nucleus</keyword>
<evidence type="ECO:0000256" key="4">
    <source>
        <dbReference type="ARBA" id="ARBA00007573"/>
    </source>
</evidence>
<evidence type="ECO:0000256" key="7">
    <source>
        <dbReference type="ARBA" id="ARBA00022694"/>
    </source>
</evidence>
<proteinExistence type="inferred from homology"/>
<evidence type="ECO:0000256" key="5">
    <source>
        <dbReference type="ARBA" id="ARBA00020265"/>
    </source>
</evidence>
<reference evidence="10 11" key="1">
    <citation type="journal article" date="2016" name="Proc. Natl. Acad. Sci. U.S.A.">
        <title>Comparative genomics of biotechnologically important yeasts.</title>
        <authorList>
            <person name="Riley R."/>
            <person name="Haridas S."/>
            <person name="Wolfe K.H."/>
            <person name="Lopes M.R."/>
            <person name="Hittinger C.T."/>
            <person name="Goeker M."/>
            <person name="Salamov A.A."/>
            <person name="Wisecaver J.H."/>
            <person name="Long T.M."/>
            <person name="Calvey C.H."/>
            <person name="Aerts A.L."/>
            <person name="Barry K.W."/>
            <person name="Choi C."/>
            <person name="Clum A."/>
            <person name="Coughlan A.Y."/>
            <person name="Deshpande S."/>
            <person name="Douglass A.P."/>
            <person name="Hanson S.J."/>
            <person name="Klenk H.-P."/>
            <person name="LaButti K.M."/>
            <person name="Lapidus A."/>
            <person name="Lindquist E.A."/>
            <person name="Lipzen A.M."/>
            <person name="Meier-Kolthoff J.P."/>
            <person name="Ohm R.A."/>
            <person name="Otillar R.P."/>
            <person name="Pangilinan J.L."/>
            <person name="Peng Y."/>
            <person name="Rokas A."/>
            <person name="Rosa C.A."/>
            <person name="Scheuner C."/>
            <person name="Sibirny A.A."/>
            <person name="Slot J.C."/>
            <person name="Stielow J.B."/>
            <person name="Sun H."/>
            <person name="Kurtzman C.P."/>
            <person name="Blackwell M."/>
            <person name="Grigoriev I.V."/>
            <person name="Jeffries T.W."/>
        </authorList>
    </citation>
    <scope>NUCLEOTIDE SEQUENCE [LARGE SCALE GENOMIC DNA]</scope>
    <source>
        <strain evidence="10 11">NRRL Y-11557</strain>
    </source>
</reference>
<dbReference type="UniPathway" id="UPA00988"/>
<evidence type="ECO:0000256" key="9">
    <source>
        <dbReference type="SAM" id="MobiDB-lite"/>
    </source>
</evidence>
<evidence type="ECO:0000256" key="3">
    <source>
        <dbReference type="ARBA" id="ARBA00005043"/>
    </source>
</evidence>
<dbReference type="GO" id="GO:0008023">
    <property type="term" value="C:transcription elongation factor complex"/>
    <property type="evidence" value="ECO:0007669"/>
    <property type="project" value="TreeGrafter"/>
</dbReference>
<dbReference type="PANTHER" id="PTHR12896">
    <property type="entry name" value="PAX6 NEIGHBOR PROTEIN PAXNEB"/>
    <property type="match status" value="1"/>
</dbReference>
<dbReference type="InterPro" id="IPR008728">
    <property type="entry name" value="Elongator_complex_protein_4"/>
</dbReference>